<keyword evidence="8 9" id="KW-0464">Manganese</keyword>
<reference evidence="14" key="1">
    <citation type="submission" date="2015-02" db="EMBL/GenBank/DDBJ databases">
        <title>Pyrococcus kukulkanii sp. nov., a novel hyperthermophilic archaeon isolated from a deep-sea hydrothermal vent at the Guaymas Basin.</title>
        <authorList>
            <person name="Oger P.M."/>
            <person name="Callac N."/>
            <person name="Jebbar M."/>
            <person name="Godfroy A."/>
        </authorList>
    </citation>
    <scope>NUCLEOTIDE SEQUENCE [LARGE SCALE GENOMIC DNA]</scope>
    <source>
        <strain evidence="14">NCB100</strain>
    </source>
</reference>
<evidence type="ECO:0000256" key="6">
    <source>
        <dbReference type="ARBA" id="ARBA00023014"/>
    </source>
</evidence>
<organism evidence="12 14">
    <name type="scientific">Pyrococcus kukulkanii</name>
    <dbReference type="NCBI Taxonomy" id="1609559"/>
    <lineage>
        <taxon>Archaea</taxon>
        <taxon>Methanobacteriati</taxon>
        <taxon>Methanobacteriota</taxon>
        <taxon>Thermococci</taxon>
        <taxon>Thermococcales</taxon>
        <taxon>Thermococcaceae</taxon>
        <taxon>Pyrococcus</taxon>
    </lineage>
</organism>
<keyword evidence="15" id="KW-1185">Reference proteome</keyword>
<dbReference type="OrthoDB" id="42881at2157"/>
<evidence type="ECO:0000313" key="14">
    <source>
        <dbReference type="Proteomes" id="UP000070587"/>
    </source>
</evidence>
<dbReference type="GO" id="GO:0051536">
    <property type="term" value="F:iron-sulfur cluster binding"/>
    <property type="evidence" value="ECO:0007669"/>
    <property type="project" value="UniProtKB-KW"/>
</dbReference>
<comment type="function">
    <text evidence="9">CRISPR (clustered regularly interspaced short palindromic repeat) is an adaptive immune system that provides protection against mobile genetic elements (viruses, transposable elements and conjugative plasmids). CRISPR clusters contain sequences complementary to antecedent mobile elements and target invading nucleic acids. CRISPR clusters are transcribed and processed into CRISPR RNA (crRNA).</text>
</comment>
<dbReference type="EC" id="3.1.12.1" evidence="9"/>
<dbReference type="GO" id="GO:0051607">
    <property type="term" value="P:defense response to virus"/>
    <property type="evidence" value="ECO:0007669"/>
    <property type="project" value="UniProtKB-KW"/>
</dbReference>
<dbReference type="RefSeq" id="WP_068322502.1">
    <property type="nucleotide sequence ID" value="NZ_CP010835.1"/>
</dbReference>
<evidence type="ECO:0000313" key="12">
    <source>
        <dbReference type="EMBL" id="AMM54160.1"/>
    </source>
</evidence>
<keyword evidence="5 9" id="KW-0408">Iron</keyword>
<proteinExistence type="inferred from homology"/>
<evidence type="ECO:0000256" key="1">
    <source>
        <dbReference type="ARBA" id="ARBA00022722"/>
    </source>
</evidence>
<dbReference type="GeneID" id="28491464"/>
<dbReference type="Gene3D" id="3.90.320.10">
    <property type="match status" value="1"/>
</dbReference>
<dbReference type="EMBL" id="JARRIG010000004">
    <property type="protein sequence ID" value="MFA4804410.1"/>
    <property type="molecule type" value="Genomic_DNA"/>
</dbReference>
<dbReference type="STRING" id="1609559.TQ32_06470"/>
<accession>A0A127B9Z3</accession>
<evidence type="ECO:0000256" key="3">
    <source>
        <dbReference type="ARBA" id="ARBA00022801"/>
    </source>
</evidence>
<keyword evidence="3 9" id="KW-0378">Hydrolase</keyword>
<sequence length="162" mass="19252">MRVTGLMVQYYFTCKRELWFFSRGINFDFENDDMIIGRIIHEEAREGDWKEILLEDIKIDAIKRKGGLRVIEIKKSSKLEEPAKWQLKYYLYYLKKAGIEAVGIISYPKEGRQEEIKLTEEDIRVLEDAIKEIEEIVASDKPPKAVKKPYCKKCSYRDFCWI</sequence>
<evidence type="ECO:0000256" key="9">
    <source>
        <dbReference type="RuleBase" id="RU365022"/>
    </source>
</evidence>
<keyword evidence="1 9" id="KW-0540">Nuclease</keyword>
<keyword evidence="10" id="KW-0175">Coiled coil</keyword>
<evidence type="ECO:0000256" key="2">
    <source>
        <dbReference type="ARBA" id="ARBA00022723"/>
    </source>
</evidence>
<feature type="coiled-coil region" evidence="10">
    <location>
        <begin position="109"/>
        <end position="136"/>
    </location>
</feature>
<evidence type="ECO:0000259" key="11">
    <source>
        <dbReference type="Pfam" id="PF01930"/>
    </source>
</evidence>
<dbReference type="Proteomes" id="UP000070587">
    <property type="component" value="Chromosome"/>
</dbReference>
<dbReference type="PANTHER" id="PTHR37168">
    <property type="entry name" value="CRISPR-ASSOCIATED EXONUCLEASE CAS4"/>
    <property type="match status" value="1"/>
</dbReference>
<reference evidence="13 15" key="3">
    <citation type="submission" date="2023-03" db="EMBL/GenBank/DDBJ databases">
        <title>Speciation in Pyrococcus: adaptation to high temperature as a mechanism.</title>
        <authorList>
            <person name="Gu J."/>
        </authorList>
    </citation>
    <scope>NUCLEOTIDE SEQUENCE [LARGE SCALE GENOMIC DNA]</scope>
    <source>
        <strain evidence="13 15">LMOA34</strain>
    </source>
</reference>
<dbReference type="AlphaFoldDB" id="A0A127B9Z3"/>
<dbReference type="Proteomes" id="UP001571980">
    <property type="component" value="Unassembled WGS sequence"/>
</dbReference>
<dbReference type="PANTHER" id="PTHR37168:SF2">
    <property type="entry name" value="CRISPR-ASSOCIATED EXONUCLEASE CAS4"/>
    <property type="match status" value="1"/>
</dbReference>
<gene>
    <name evidence="13" type="primary">cas4</name>
    <name evidence="13" type="ORF">P8X34_06625</name>
    <name evidence="12" type="ORF">TQ32_06470</name>
</gene>
<dbReference type="NCBIfam" id="TIGR00372">
    <property type="entry name" value="cas4"/>
    <property type="match status" value="1"/>
</dbReference>
<name>A0A127B9Z3_9EURY</name>
<evidence type="ECO:0000256" key="5">
    <source>
        <dbReference type="ARBA" id="ARBA00023004"/>
    </source>
</evidence>
<keyword evidence="4 9" id="KW-0269">Exonuclease</keyword>
<dbReference type="EMBL" id="CP010835">
    <property type="protein sequence ID" value="AMM54160.1"/>
    <property type="molecule type" value="Genomic_DNA"/>
</dbReference>
<evidence type="ECO:0000256" key="10">
    <source>
        <dbReference type="SAM" id="Coils"/>
    </source>
</evidence>
<evidence type="ECO:0000256" key="7">
    <source>
        <dbReference type="ARBA" id="ARBA00023118"/>
    </source>
</evidence>
<keyword evidence="2 9" id="KW-0479">Metal-binding</keyword>
<dbReference type="InterPro" id="IPR011604">
    <property type="entry name" value="PDDEXK-like_dom_sf"/>
</dbReference>
<dbReference type="PATRIC" id="fig|1609559.3.peg.1355"/>
<evidence type="ECO:0000256" key="4">
    <source>
        <dbReference type="ARBA" id="ARBA00022839"/>
    </source>
</evidence>
<comment type="cofactor">
    <cofactor evidence="9">
        <name>Mg(2+)</name>
        <dbReference type="ChEBI" id="CHEBI:18420"/>
    </cofactor>
    <cofactor evidence="9">
        <name>Mn(2+)</name>
        <dbReference type="ChEBI" id="CHEBI:29035"/>
    </cofactor>
    <text evidence="9">Mg(2+) or Mn(2+) required for ssDNA cleavage activity.</text>
</comment>
<dbReference type="InterPro" id="IPR022765">
    <property type="entry name" value="Dna2/Cas4_DUF83"/>
</dbReference>
<reference evidence="12 14" key="2">
    <citation type="journal article" date="2016" name="Int. J. Syst. Evol. Microbiol.">
        <title>Pyrococcus kukulkanii sp. nov., a hyperthermophilic, piezophilic archaeon isolated from a deep-sea hydrothermal vent.</title>
        <authorList>
            <person name="Callac N."/>
            <person name="Oger P."/>
            <person name="Lesongeur F."/>
            <person name="Rattray J.E."/>
            <person name="Vannier P."/>
            <person name="Michoud G."/>
            <person name="Beauverger M."/>
            <person name="Gayet N."/>
            <person name="Rouxel O."/>
            <person name="Jebbar M."/>
            <person name="Godfroy A."/>
        </authorList>
    </citation>
    <scope>NUCLEOTIDE SEQUENCE [LARGE SCALE GENOMIC DNA]</scope>
    <source>
        <strain evidence="12 14">NCB100</strain>
    </source>
</reference>
<dbReference type="GO" id="GO:0046872">
    <property type="term" value="F:metal ion binding"/>
    <property type="evidence" value="ECO:0007669"/>
    <property type="project" value="UniProtKB-KW"/>
</dbReference>
<keyword evidence="7 9" id="KW-0051">Antiviral defense</keyword>
<comment type="similarity">
    <text evidence="9">Belongs to the CRISPR-associated exonuclease Cas4 family.</text>
</comment>
<dbReference type="GO" id="GO:0004527">
    <property type="term" value="F:exonuclease activity"/>
    <property type="evidence" value="ECO:0007669"/>
    <property type="project" value="UniProtKB-KW"/>
</dbReference>
<comment type="cofactor">
    <cofactor evidence="9">
        <name>iron-sulfur cluster</name>
        <dbReference type="ChEBI" id="CHEBI:30408"/>
    </cofactor>
</comment>
<keyword evidence="6 9" id="KW-0411">Iron-sulfur</keyword>
<evidence type="ECO:0000313" key="15">
    <source>
        <dbReference type="Proteomes" id="UP001571980"/>
    </source>
</evidence>
<dbReference type="Pfam" id="PF01930">
    <property type="entry name" value="Cas_Cas4"/>
    <property type="match status" value="1"/>
</dbReference>
<dbReference type="KEGG" id="pyc:TQ32_06470"/>
<feature type="domain" description="DUF83" evidence="11">
    <location>
        <begin position="4"/>
        <end position="162"/>
    </location>
</feature>
<protein>
    <recommendedName>
        <fullName evidence="9">CRISPR-associated exonuclease Cas4</fullName>
        <ecNumber evidence="9">3.1.12.1</ecNumber>
    </recommendedName>
</protein>
<evidence type="ECO:0000313" key="13">
    <source>
        <dbReference type="EMBL" id="MFA4804410.1"/>
    </source>
</evidence>
<dbReference type="InterPro" id="IPR013343">
    <property type="entry name" value="CRISPR-assoc_prot_Cas4"/>
</dbReference>
<evidence type="ECO:0000256" key="8">
    <source>
        <dbReference type="ARBA" id="ARBA00023211"/>
    </source>
</evidence>